<protein>
    <submittedName>
        <fullName evidence="4">Alkaline phosphatase</fullName>
    </submittedName>
</protein>
<dbReference type="PANTHER" id="PTHR11596:SF5">
    <property type="entry name" value="ALKALINE PHOSPHATASE"/>
    <property type="match status" value="1"/>
</dbReference>
<dbReference type="PRINTS" id="PR00113">
    <property type="entry name" value="ALKPHPHTASE"/>
</dbReference>
<dbReference type="InterPro" id="IPR001952">
    <property type="entry name" value="Alkaline_phosphatase"/>
</dbReference>
<comment type="similarity">
    <text evidence="2">Belongs to the alkaline phosphatase family.</text>
</comment>
<organism evidence="4 5">
    <name type="scientific">Candidatus Marimicrobium litorale</name>
    <dbReference type="NCBI Taxonomy" id="2518991"/>
    <lineage>
        <taxon>Bacteria</taxon>
        <taxon>Pseudomonadati</taxon>
        <taxon>Pseudomonadota</taxon>
        <taxon>Gammaproteobacteria</taxon>
        <taxon>Cellvibrionales</taxon>
        <taxon>Halieaceae</taxon>
        <taxon>Marimicrobium</taxon>
    </lineage>
</organism>
<evidence type="ECO:0000256" key="2">
    <source>
        <dbReference type="RuleBase" id="RU003946"/>
    </source>
</evidence>
<evidence type="ECO:0000256" key="3">
    <source>
        <dbReference type="SAM" id="SignalP"/>
    </source>
</evidence>
<dbReference type="PANTHER" id="PTHR11596">
    <property type="entry name" value="ALKALINE PHOSPHATASE"/>
    <property type="match status" value="1"/>
</dbReference>
<dbReference type="SUPFAM" id="SSF53649">
    <property type="entry name" value="Alkaline phosphatase-like"/>
    <property type="match status" value="1"/>
</dbReference>
<keyword evidence="3" id="KW-0732">Signal</keyword>
<evidence type="ECO:0000313" key="5">
    <source>
        <dbReference type="Proteomes" id="UP001143304"/>
    </source>
</evidence>
<evidence type="ECO:0000313" key="4">
    <source>
        <dbReference type="EMBL" id="MCX2976079.1"/>
    </source>
</evidence>
<feature type="chain" id="PRO_5046154105" evidence="3">
    <location>
        <begin position="24"/>
        <end position="463"/>
    </location>
</feature>
<keyword evidence="1" id="KW-0597">Phosphoprotein</keyword>
<gene>
    <name evidence="4" type="ORF">EYC82_01745</name>
</gene>
<dbReference type="Pfam" id="PF00245">
    <property type="entry name" value="Alk_phosphatase"/>
    <property type="match status" value="1"/>
</dbReference>
<keyword evidence="5" id="KW-1185">Reference proteome</keyword>
<dbReference type="EMBL" id="SHNO01000001">
    <property type="protein sequence ID" value="MCX2976079.1"/>
    <property type="molecule type" value="Genomic_DNA"/>
</dbReference>
<dbReference type="CDD" id="cd16012">
    <property type="entry name" value="ALP"/>
    <property type="match status" value="1"/>
</dbReference>
<dbReference type="InterPro" id="IPR017850">
    <property type="entry name" value="Alkaline_phosphatase_core_sf"/>
</dbReference>
<reference evidence="4" key="1">
    <citation type="submission" date="2019-02" db="EMBL/GenBank/DDBJ databases">
        <authorList>
            <person name="Li S.-H."/>
        </authorList>
    </citation>
    <scope>NUCLEOTIDE SEQUENCE</scope>
    <source>
        <strain evidence="4">IMCC11814</strain>
    </source>
</reference>
<comment type="caution">
    <text evidence="4">The sequence shown here is derived from an EMBL/GenBank/DDBJ whole genome shotgun (WGS) entry which is preliminary data.</text>
</comment>
<name>A0ABT3T3I7_9GAMM</name>
<dbReference type="Proteomes" id="UP001143304">
    <property type="component" value="Unassembled WGS sequence"/>
</dbReference>
<dbReference type="RefSeq" id="WP_279247832.1">
    <property type="nucleotide sequence ID" value="NZ_SHNO01000001.1"/>
</dbReference>
<proteinExistence type="inferred from homology"/>
<accession>A0ABT3T3I7</accession>
<sequence length="463" mass="49722">MIRSLFHALLASALLLFAVLSVADNKPTRNVILIIGDGMDEQQITIARNYLAGSSGQLLLDTMPLRAQVQVLAIEDQVDGKPVYVSDSANTATAMATGVVTSRGRIATAAGTNTPLMTLVELADEAGLRSGLVTTARVTDATPAAFAVHMSSRRCEDPDTMVDVSIYGFEIADCSAELKANGGSGSISEQLIESPLDLLLGGGRQRFEATAEGEEITVEALAVDNGFVVVTRPQELLQEKPGEKLLGLFAQGNLPVRLRGENGREAEAPVRSWLNYLNDYLGSARLPDPMNCEPNPDFDGTPTLAQMTEAALTHLSHDNDKGFFLMVESASIDKQAHERKPCGSIGEMAQLEEALALALRFASRNPNTLIIVTSDHSQVAQLVPDQSLFADYPVPVFTPGKIARIKTPEGSLMAVNYATNDFIMGEHTGAAVPLFSNTEGLGRISPFLQQPDIFRIIRGYLNL</sequence>
<dbReference type="SMART" id="SM00098">
    <property type="entry name" value="alkPPc"/>
    <property type="match status" value="1"/>
</dbReference>
<evidence type="ECO:0000256" key="1">
    <source>
        <dbReference type="ARBA" id="ARBA00022553"/>
    </source>
</evidence>
<feature type="signal peptide" evidence="3">
    <location>
        <begin position="1"/>
        <end position="23"/>
    </location>
</feature>
<dbReference type="Gene3D" id="3.40.720.10">
    <property type="entry name" value="Alkaline Phosphatase, subunit A"/>
    <property type="match status" value="1"/>
</dbReference>